<protein>
    <submittedName>
        <fullName evidence="1">Uncharacterized protein</fullName>
    </submittedName>
</protein>
<dbReference type="EMBL" id="JARBHB010000008">
    <property type="protein sequence ID" value="KAJ8876607.1"/>
    <property type="molecule type" value="Genomic_DNA"/>
</dbReference>
<name>A0ABQ9GX66_9NEOP</name>
<evidence type="ECO:0000313" key="1">
    <source>
        <dbReference type="EMBL" id="KAJ8876607.1"/>
    </source>
</evidence>
<sequence>MARSLSTPVAGVTVAIKPFLYTACPLKGWIGDLWNTRNQESSLSVVIAIAVFIVTVHESPGVWVIVRPQEIHYEPEEQQVASGMRPAVRKSTTASIGAVKGVTGRLDYWTVCVSLHLLQRNEIVAWCAKYLRTIRENDRIGEIHTGCEHGFIEGAKLIFKVKTKSIEYNDEINSNTFMKWPLLSIP</sequence>
<accession>A0ABQ9GX66</accession>
<evidence type="ECO:0000313" key="2">
    <source>
        <dbReference type="Proteomes" id="UP001159363"/>
    </source>
</evidence>
<gene>
    <name evidence="1" type="ORF">PR048_021052</name>
</gene>
<organism evidence="1 2">
    <name type="scientific">Dryococelus australis</name>
    <dbReference type="NCBI Taxonomy" id="614101"/>
    <lineage>
        <taxon>Eukaryota</taxon>
        <taxon>Metazoa</taxon>
        <taxon>Ecdysozoa</taxon>
        <taxon>Arthropoda</taxon>
        <taxon>Hexapoda</taxon>
        <taxon>Insecta</taxon>
        <taxon>Pterygota</taxon>
        <taxon>Neoptera</taxon>
        <taxon>Polyneoptera</taxon>
        <taxon>Phasmatodea</taxon>
        <taxon>Verophasmatodea</taxon>
        <taxon>Anareolatae</taxon>
        <taxon>Phasmatidae</taxon>
        <taxon>Eurycanthinae</taxon>
        <taxon>Dryococelus</taxon>
    </lineage>
</organism>
<reference evidence="1 2" key="1">
    <citation type="submission" date="2023-02" db="EMBL/GenBank/DDBJ databases">
        <title>LHISI_Scaffold_Assembly.</title>
        <authorList>
            <person name="Stuart O.P."/>
            <person name="Cleave R."/>
            <person name="Magrath M.J.L."/>
            <person name="Mikheyev A.S."/>
        </authorList>
    </citation>
    <scope>NUCLEOTIDE SEQUENCE [LARGE SCALE GENOMIC DNA]</scope>
    <source>
        <strain evidence="1">Daus_M_001</strain>
        <tissue evidence="1">Leg muscle</tissue>
    </source>
</reference>
<proteinExistence type="predicted"/>
<keyword evidence="2" id="KW-1185">Reference proteome</keyword>
<dbReference type="Proteomes" id="UP001159363">
    <property type="component" value="Chromosome 7"/>
</dbReference>
<comment type="caution">
    <text evidence="1">The sequence shown here is derived from an EMBL/GenBank/DDBJ whole genome shotgun (WGS) entry which is preliminary data.</text>
</comment>